<keyword evidence="2" id="KW-0472">Membrane</keyword>
<dbReference type="Proteomes" id="UP001487740">
    <property type="component" value="Unassembled WGS sequence"/>
</dbReference>
<dbReference type="AlphaFoldDB" id="A0AAW0U3T1"/>
<proteinExistence type="predicted"/>
<keyword evidence="2" id="KW-1133">Transmembrane helix</keyword>
<feature type="compositionally biased region" description="Gly residues" evidence="1">
    <location>
        <begin position="75"/>
        <end position="87"/>
    </location>
</feature>
<organism evidence="3 4">
    <name type="scientific">Scylla paramamosain</name>
    <name type="common">Mud crab</name>
    <dbReference type="NCBI Taxonomy" id="85552"/>
    <lineage>
        <taxon>Eukaryota</taxon>
        <taxon>Metazoa</taxon>
        <taxon>Ecdysozoa</taxon>
        <taxon>Arthropoda</taxon>
        <taxon>Crustacea</taxon>
        <taxon>Multicrustacea</taxon>
        <taxon>Malacostraca</taxon>
        <taxon>Eumalacostraca</taxon>
        <taxon>Eucarida</taxon>
        <taxon>Decapoda</taxon>
        <taxon>Pleocyemata</taxon>
        <taxon>Brachyura</taxon>
        <taxon>Eubrachyura</taxon>
        <taxon>Portunoidea</taxon>
        <taxon>Portunidae</taxon>
        <taxon>Portuninae</taxon>
        <taxon>Scylla</taxon>
    </lineage>
</organism>
<evidence type="ECO:0000256" key="1">
    <source>
        <dbReference type="SAM" id="MobiDB-lite"/>
    </source>
</evidence>
<reference evidence="3 4" key="1">
    <citation type="submission" date="2023-03" db="EMBL/GenBank/DDBJ databases">
        <title>High-quality genome of Scylla paramamosain provides insights in environmental adaptation.</title>
        <authorList>
            <person name="Zhang L."/>
        </authorList>
    </citation>
    <scope>NUCLEOTIDE SEQUENCE [LARGE SCALE GENOMIC DNA]</scope>
    <source>
        <strain evidence="3">LZ_2023a</strain>
        <tissue evidence="3">Muscle</tissue>
    </source>
</reference>
<name>A0AAW0U3T1_SCYPA</name>
<evidence type="ECO:0000256" key="2">
    <source>
        <dbReference type="SAM" id="Phobius"/>
    </source>
</evidence>
<gene>
    <name evidence="3" type="ORF">O3P69_005892</name>
</gene>
<feature type="region of interest" description="Disordered" evidence="1">
    <location>
        <begin position="75"/>
        <end position="108"/>
    </location>
</feature>
<accession>A0AAW0U3T1</accession>
<feature type="transmembrane region" description="Helical" evidence="2">
    <location>
        <begin position="166"/>
        <end position="187"/>
    </location>
</feature>
<comment type="caution">
    <text evidence="3">The sequence shown here is derived from an EMBL/GenBank/DDBJ whole genome shotgun (WGS) entry which is preliminary data.</text>
</comment>
<keyword evidence="4" id="KW-1185">Reference proteome</keyword>
<dbReference type="EMBL" id="JARAKH010000018">
    <property type="protein sequence ID" value="KAK8394722.1"/>
    <property type="molecule type" value="Genomic_DNA"/>
</dbReference>
<evidence type="ECO:0000313" key="4">
    <source>
        <dbReference type="Proteomes" id="UP001487740"/>
    </source>
</evidence>
<keyword evidence="2" id="KW-0812">Transmembrane</keyword>
<evidence type="ECO:0000313" key="3">
    <source>
        <dbReference type="EMBL" id="KAK8394722.1"/>
    </source>
</evidence>
<sequence>MIAGKGRLCAAAREFRGGTERHGFLDRRELLLEYSDPEGYFNSRLYCCLQENDPHSFVLPVCCLCVDVAERGGGGGGGGGGSGVRGGGGERTKVAGDTQTLSGGGGYEEDGVQCEGRLLPPHTAAGDSNRRCHLCCGADNKRVRHQSASLAVCPVKSRRLVSGDEIVKQVIVVFYAAIILLLVGTNLHRLRRRRRSPASASQPLQTTITARDADSTSLFFPTSPSAAVTAALHDKERWQEQGDAVPV</sequence>
<protein>
    <submittedName>
        <fullName evidence="3">Uncharacterized protein</fullName>
    </submittedName>
</protein>